<dbReference type="GO" id="GO:0009002">
    <property type="term" value="F:serine-type D-Ala-D-Ala carboxypeptidase activity"/>
    <property type="evidence" value="ECO:0007669"/>
    <property type="project" value="UniProtKB-EC"/>
</dbReference>
<dbReference type="InterPro" id="IPR023346">
    <property type="entry name" value="Lysozyme-like_dom_sf"/>
</dbReference>
<evidence type="ECO:0000313" key="23">
    <source>
        <dbReference type="Proteomes" id="UP000253426"/>
    </source>
</evidence>
<keyword evidence="12" id="KW-0573">Peptidoglycan synthesis</keyword>
<evidence type="ECO:0000256" key="12">
    <source>
        <dbReference type="ARBA" id="ARBA00022984"/>
    </source>
</evidence>
<dbReference type="GO" id="GO:0008360">
    <property type="term" value="P:regulation of cell shape"/>
    <property type="evidence" value="ECO:0007669"/>
    <property type="project" value="UniProtKB-KW"/>
</dbReference>
<dbReference type="InterPro" id="IPR036950">
    <property type="entry name" value="PBP_transglycosylase"/>
</dbReference>
<keyword evidence="7" id="KW-0645">Protease</keyword>
<evidence type="ECO:0000256" key="13">
    <source>
        <dbReference type="ARBA" id="ARBA00023136"/>
    </source>
</evidence>
<dbReference type="GO" id="GO:0009252">
    <property type="term" value="P:peptidoglycan biosynthetic process"/>
    <property type="evidence" value="ECO:0007669"/>
    <property type="project" value="UniProtKB-KW"/>
</dbReference>
<keyword evidence="19" id="KW-0812">Transmembrane</keyword>
<dbReference type="GO" id="GO:0030288">
    <property type="term" value="C:outer membrane-bounded periplasmic space"/>
    <property type="evidence" value="ECO:0007669"/>
    <property type="project" value="TreeGrafter"/>
</dbReference>
<reference evidence="22 23" key="1">
    <citation type="submission" date="2018-06" db="EMBL/GenBank/DDBJ databases">
        <title>Genomic Encyclopedia of Type Strains, Phase IV (KMG-IV): sequencing the most valuable type-strain genomes for metagenomic binning, comparative biology and taxonomic classification.</title>
        <authorList>
            <person name="Goeker M."/>
        </authorList>
    </citation>
    <scope>NUCLEOTIDE SEQUENCE [LARGE SCALE GENOMIC DNA]</scope>
    <source>
        <strain evidence="22 23">DSM 25532</strain>
    </source>
</reference>
<dbReference type="PANTHER" id="PTHR32282">
    <property type="entry name" value="BINDING PROTEIN TRANSPEPTIDASE, PUTATIVE-RELATED"/>
    <property type="match status" value="1"/>
</dbReference>
<dbReference type="SUPFAM" id="SSF56601">
    <property type="entry name" value="beta-lactamase/transpeptidase-like"/>
    <property type="match status" value="1"/>
</dbReference>
<dbReference type="InterPro" id="IPR001264">
    <property type="entry name" value="Glyco_trans_51"/>
</dbReference>
<feature type="compositionally biased region" description="Pro residues" evidence="18">
    <location>
        <begin position="838"/>
        <end position="847"/>
    </location>
</feature>
<evidence type="ECO:0000256" key="18">
    <source>
        <dbReference type="SAM" id="MobiDB-lite"/>
    </source>
</evidence>
<dbReference type="GO" id="GO:0005886">
    <property type="term" value="C:plasma membrane"/>
    <property type="evidence" value="ECO:0007669"/>
    <property type="project" value="UniProtKB-SubCell"/>
</dbReference>
<dbReference type="EMBL" id="QNRR01000014">
    <property type="protein sequence ID" value="RBP37410.1"/>
    <property type="molecule type" value="Genomic_DNA"/>
</dbReference>
<keyword evidence="19" id="KW-1133">Transmembrane helix</keyword>
<dbReference type="Proteomes" id="UP000253426">
    <property type="component" value="Unassembled WGS sequence"/>
</dbReference>
<keyword evidence="23" id="KW-1185">Reference proteome</keyword>
<dbReference type="RefSeq" id="WP_170157476.1">
    <property type="nucleotide sequence ID" value="NZ_QNRR01000014.1"/>
</dbReference>
<comment type="catalytic activity">
    <reaction evidence="16">
        <text>Preferential cleavage: (Ac)2-L-Lys-D-Ala-|-D-Ala. Also transpeptidation of peptidyl-alanyl moieties that are N-acyl substituents of D-alanine.</text>
        <dbReference type="EC" id="3.4.16.4"/>
    </reaction>
</comment>
<name>A0A366H7X1_9BACT</name>
<evidence type="ECO:0000256" key="1">
    <source>
        <dbReference type="ARBA" id="ARBA00004236"/>
    </source>
</evidence>
<evidence type="ECO:0000256" key="7">
    <source>
        <dbReference type="ARBA" id="ARBA00022670"/>
    </source>
</evidence>
<dbReference type="Gene3D" id="1.10.3810.10">
    <property type="entry name" value="Biosynthetic peptidoglycan transglycosylase-like"/>
    <property type="match status" value="1"/>
</dbReference>
<sequence length="847" mass="94389">MPEPEVNPIARQLGGKVPPSKRGKGNVVRRRVPIYRRKWFAILAIICLVTGVTAMGVVMAILAPLREQAETFDLADLHKIEKASLIYDRRGDELGRIFVLNRTPIKFEQVPLRLIDALTAQEDERFFRHKGVDMVGVVRAMYLNYKAGEETQGASTITQQLARDAFKLKELEKAGDKNARYTRKIVEWFIAERIEEKYTKSEILEMYLNRIFFGRNFYGIQAAAQGYFGKDVKDLSLEESALICGIIKSPNNLEPLRYPDRAKKARDHVLDRMREEGLLSKAEAEQYKAMPVVTNPPDNVTRLSHVTEEIRQQAIGIIGEEAAQSGGFHIYATVDAKLQRAVEASVRQRLSEVEQRPGYTHQTYELYHQIKDLAKKRIASKEIPANTPIPAPQYLQAAALVIDNHDGSVLAMVGGRDFLDSMFNRALQTRRPTGTAFLPFVYAAAFEKPQYYPPGLMEDKPINNRLVMIGGFDGRLGEWGTEQEETVYGDTISLRESLVQSRTAATARLGLEIGLPSVKDLVARAGIKSPVRDYPSSFLGVSEAKLDEMVLAYSTFPNKGKRPKELTLIHRITDDKGKVIYQIKEDEEPLVPVMDEIAAYQTHSCLVEALDRGTGRPARDEFGLKDFPAAGKTGTAYEFKDLWFLGYTSSVTCGVWCGFDQQKPIYEGAFSNRIALPIWSDAMNAASKDYKTEEIAPPQEAQLVEICNKSGLRAVDSCYEKVPDTVNGGMKAVRCTHREVIRPGSNFETYCNVHRTGGPGLASMLIGVDVPQETVPMNPAAFNVPSVRMKGLTVIGNDPYNAELPVLRAEPVDESGEVVPRAVPVMEEEGQPQSPIKLAPPPPLKLD</sequence>
<keyword evidence="10" id="KW-0378">Hydrolase</keyword>
<keyword evidence="9" id="KW-0808">Transferase</keyword>
<feature type="domain" description="Penicillin-binding protein transpeptidase" evidence="20">
    <location>
        <begin position="398"/>
        <end position="650"/>
    </location>
</feature>
<comment type="catalytic activity">
    <reaction evidence="17">
        <text>[GlcNAc-(1-&gt;4)-Mur2Ac(oyl-L-Ala-gamma-D-Glu-L-Lys-D-Ala-D-Ala)](n)-di-trans,octa-cis-undecaprenyl diphosphate + beta-D-GlcNAc-(1-&gt;4)-Mur2Ac(oyl-L-Ala-gamma-D-Glu-L-Lys-D-Ala-D-Ala)-di-trans,octa-cis-undecaprenyl diphosphate = [GlcNAc-(1-&gt;4)-Mur2Ac(oyl-L-Ala-gamma-D-Glu-L-Lys-D-Ala-D-Ala)](n+1)-di-trans,octa-cis-undecaprenyl diphosphate + di-trans,octa-cis-undecaprenyl diphosphate + H(+)</text>
        <dbReference type="Rhea" id="RHEA:23708"/>
        <dbReference type="Rhea" id="RHEA-COMP:9602"/>
        <dbReference type="Rhea" id="RHEA-COMP:9603"/>
        <dbReference type="ChEBI" id="CHEBI:15378"/>
        <dbReference type="ChEBI" id="CHEBI:58405"/>
        <dbReference type="ChEBI" id="CHEBI:60033"/>
        <dbReference type="ChEBI" id="CHEBI:78435"/>
        <dbReference type="EC" id="2.4.99.28"/>
    </reaction>
</comment>
<proteinExistence type="inferred from homology"/>
<comment type="pathway">
    <text evidence="2">Cell wall biogenesis; peptidoglycan biosynthesis.</text>
</comment>
<evidence type="ECO:0000313" key="22">
    <source>
        <dbReference type="EMBL" id="RBP37410.1"/>
    </source>
</evidence>
<comment type="subcellular location">
    <subcellularLocation>
        <location evidence="1">Cell membrane</location>
    </subcellularLocation>
</comment>
<evidence type="ECO:0000256" key="4">
    <source>
        <dbReference type="ARBA" id="ARBA00007739"/>
    </source>
</evidence>
<evidence type="ECO:0000256" key="10">
    <source>
        <dbReference type="ARBA" id="ARBA00022801"/>
    </source>
</evidence>
<dbReference type="GO" id="GO:0071555">
    <property type="term" value="P:cell wall organization"/>
    <property type="evidence" value="ECO:0007669"/>
    <property type="project" value="UniProtKB-KW"/>
</dbReference>
<feature type="domain" description="Glycosyl transferase family 51" evidence="21">
    <location>
        <begin position="99"/>
        <end position="273"/>
    </location>
</feature>
<evidence type="ECO:0000256" key="5">
    <source>
        <dbReference type="ARBA" id="ARBA00022475"/>
    </source>
</evidence>
<evidence type="ECO:0000259" key="21">
    <source>
        <dbReference type="Pfam" id="PF00912"/>
    </source>
</evidence>
<evidence type="ECO:0000256" key="8">
    <source>
        <dbReference type="ARBA" id="ARBA00022676"/>
    </source>
</evidence>
<dbReference type="Pfam" id="PF00905">
    <property type="entry name" value="Transpeptidase"/>
    <property type="match status" value="1"/>
</dbReference>
<comment type="similarity">
    <text evidence="3">In the C-terminal section; belongs to the transpeptidase family.</text>
</comment>
<dbReference type="Gene3D" id="3.40.710.10">
    <property type="entry name" value="DD-peptidase/beta-lactamase superfamily"/>
    <property type="match status" value="1"/>
</dbReference>
<dbReference type="GO" id="GO:0008955">
    <property type="term" value="F:peptidoglycan glycosyltransferase activity"/>
    <property type="evidence" value="ECO:0007669"/>
    <property type="project" value="UniProtKB-EC"/>
</dbReference>
<evidence type="ECO:0000256" key="15">
    <source>
        <dbReference type="ARBA" id="ARBA00023316"/>
    </source>
</evidence>
<keyword evidence="6" id="KW-0121">Carboxypeptidase</keyword>
<evidence type="ECO:0000256" key="6">
    <source>
        <dbReference type="ARBA" id="ARBA00022645"/>
    </source>
</evidence>
<evidence type="ECO:0000256" key="17">
    <source>
        <dbReference type="ARBA" id="ARBA00049902"/>
    </source>
</evidence>
<keyword evidence="8" id="KW-0328">Glycosyltransferase</keyword>
<organism evidence="22 23">
    <name type="scientific">Roseimicrobium gellanilyticum</name>
    <dbReference type="NCBI Taxonomy" id="748857"/>
    <lineage>
        <taxon>Bacteria</taxon>
        <taxon>Pseudomonadati</taxon>
        <taxon>Verrucomicrobiota</taxon>
        <taxon>Verrucomicrobiia</taxon>
        <taxon>Verrucomicrobiales</taxon>
        <taxon>Verrucomicrobiaceae</taxon>
        <taxon>Roseimicrobium</taxon>
    </lineage>
</organism>
<evidence type="ECO:0000256" key="19">
    <source>
        <dbReference type="SAM" id="Phobius"/>
    </source>
</evidence>
<dbReference type="InterPro" id="IPR050396">
    <property type="entry name" value="Glycosyltr_51/Transpeptidase"/>
</dbReference>
<evidence type="ECO:0000256" key="11">
    <source>
        <dbReference type="ARBA" id="ARBA00022960"/>
    </source>
</evidence>
<dbReference type="AlphaFoldDB" id="A0A366H7X1"/>
<evidence type="ECO:0000256" key="3">
    <source>
        <dbReference type="ARBA" id="ARBA00007090"/>
    </source>
</evidence>
<gene>
    <name evidence="22" type="ORF">DES53_114148</name>
</gene>
<keyword evidence="5" id="KW-1003">Cell membrane</keyword>
<comment type="caution">
    <text evidence="22">The sequence shown here is derived from an EMBL/GenBank/DDBJ whole genome shotgun (WGS) entry which is preliminary data.</text>
</comment>
<feature type="transmembrane region" description="Helical" evidence="19">
    <location>
        <begin position="39"/>
        <end position="63"/>
    </location>
</feature>
<dbReference type="FunFam" id="1.10.3810.10:FF:000001">
    <property type="entry name" value="Penicillin-binding protein 1A"/>
    <property type="match status" value="1"/>
</dbReference>
<keyword evidence="13 19" id="KW-0472">Membrane</keyword>
<dbReference type="SUPFAM" id="SSF53955">
    <property type="entry name" value="Lysozyme-like"/>
    <property type="match status" value="1"/>
</dbReference>
<dbReference type="GO" id="GO:0008658">
    <property type="term" value="F:penicillin binding"/>
    <property type="evidence" value="ECO:0007669"/>
    <property type="project" value="InterPro"/>
</dbReference>
<comment type="similarity">
    <text evidence="4">In the N-terminal section; belongs to the glycosyltransferase 51 family.</text>
</comment>
<evidence type="ECO:0000256" key="2">
    <source>
        <dbReference type="ARBA" id="ARBA00004752"/>
    </source>
</evidence>
<keyword evidence="14" id="KW-0511">Multifunctional enzyme</keyword>
<dbReference type="Pfam" id="PF00912">
    <property type="entry name" value="Transgly"/>
    <property type="match status" value="1"/>
</dbReference>
<dbReference type="PANTHER" id="PTHR32282:SF11">
    <property type="entry name" value="PENICILLIN-BINDING PROTEIN 1B"/>
    <property type="match status" value="1"/>
</dbReference>
<feature type="region of interest" description="Disordered" evidence="18">
    <location>
        <begin position="823"/>
        <end position="847"/>
    </location>
</feature>
<dbReference type="InterPro" id="IPR001460">
    <property type="entry name" value="PCN-bd_Tpept"/>
</dbReference>
<evidence type="ECO:0000259" key="20">
    <source>
        <dbReference type="Pfam" id="PF00905"/>
    </source>
</evidence>
<evidence type="ECO:0000256" key="9">
    <source>
        <dbReference type="ARBA" id="ARBA00022679"/>
    </source>
</evidence>
<dbReference type="GO" id="GO:0006508">
    <property type="term" value="P:proteolysis"/>
    <property type="evidence" value="ECO:0007669"/>
    <property type="project" value="UniProtKB-KW"/>
</dbReference>
<protein>
    <submittedName>
        <fullName evidence="22">Penicillin-binding protein 1A</fullName>
    </submittedName>
</protein>
<keyword evidence="15" id="KW-0961">Cell wall biogenesis/degradation</keyword>
<keyword evidence="11" id="KW-0133">Cell shape</keyword>
<evidence type="ECO:0000256" key="14">
    <source>
        <dbReference type="ARBA" id="ARBA00023268"/>
    </source>
</evidence>
<dbReference type="InterPro" id="IPR012338">
    <property type="entry name" value="Beta-lactam/transpept-like"/>
</dbReference>
<accession>A0A366H7X1</accession>
<evidence type="ECO:0000256" key="16">
    <source>
        <dbReference type="ARBA" id="ARBA00034000"/>
    </source>
</evidence>